<dbReference type="SUPFAM" id="SSF54523">
    <property type="entry name" value="Pili subunits"/>
    <property type="match status" value="1"/>
</dbReference>
<proteinExistence type="predicted"/>
<dbReference type="Gene3D" id="3.30.700.10">
    <property type="entry name" value="Glycoprotein, Type 4 Pilin"/>
    <property type="match status" value="1"/>
</dbReference>
<keyword evidence="1" id="KW-0488">Methylation</keyword>
<dbReference type="EMBL" id="LAZR01024064">
    <property type="protein sequence ID" value="KKL76384.1"/>
    <property type="molecule type" value="Genomic_DNA"/>
</dbReference>
<evidence type="ECO:0000256" key="1">
    <source>
        <dbReference type="ARBA" id="ARBA00022481"/>
    </source>
</evidence>
<dbReference type="Pfam" id="PF07963">
    <property type="entry name" value="N_methyl"/>
    <property type="match status" value="1"/>
</dbReference>
<organism evidence="4">
    <name type="scientific">marine sediment metagenome</name>
    <dbReference type="NCBI Taxonomy" id="412755"/>
    <lineage>
        <taxon>unclassified sequences</taxon>
        <taxon>metagenomes</taxon>
        <taxon>ecological metagenomes</taxon>
    </lineage>
</organism>
<dbReference type="PRINTS" id="PR00813">
    <property type="entry name" value="BCTERIALGSPG"/>
</dbReference>
<dbReference type="InterPro" id="IPR012902">
    <property type="entry name" value="N_methyl_site"/>
</dbReference>
<reference evidence="4" key="1">
    <citation type="journal article" date="2015" name="Nature">
        <title>Complex archaea that bridge the gap between prokaryotes and eukaryotes.</title>
        <authorList>
            <person name="Spang A."/>
            <person name="Saw J.H."/>
            <person name="Jorgensen S.L."/>
            <person name="Zaremba-Niedzwiedzka K."/>
            <person name="Martijn J."/>
            <person name="Lind A.E."/>
            <person name="van Eijk R."/>
            <person name="Schleper C."/>
            <person name="Guy L."/>
            <person name="Ettema T.J."/>
        </authorList>
    </citation>
    <scope>NUCLEOTIDE SEQUENCE</scope>
</reference>
<keyword evidence="3" id="KW-0472">Membrane</keyword>
<gene>
    <name evidence="4" type="ORF">LCGC14_2045430</name>
</gene>
<evidence type="ECO:0000256" key="2">
    <source>
        <dbReference type="SAM" id="MobiDB-lite"/>
    </source>
</evidence>
<evidence type="ECO:0000313" key="4">
    <source>
        <dbReference type="EMBL" id="KKL76384.1"/>
    </source>
</evidence>
<dbReference type="GO" id="GO:0015627">
    <property type="term" value="C:type II protein secretion system complex"/>
    <property type="evidence" value="ECO:0007669"/>
    <property type="project" value="InterPro"/>
</dbReference>
<dbReference type="InterPro" id="IPR000983">
    <property type="entry name" value="Bac_GSPG_pilin"/>
</dbReference>
<name>A0A0F9EQS0_9ZZZZ</name>
<dbReference type="PANTHER" id="PTHR30093:SF2">
    <property type="entry name" value="TYPE II SECRETION SYSTEM PROTEIN H"/>
    <property type="match status" value="1"/>
</dbReference>
<keyword evidence="3" id="KW-1133">Transmembrane helix</keyword>
<protein>
    <recommendedName>
        <fullName evidence="5">Type II secretion system protein GspG C-terminal domain-containing protein</fullName>
    </recommendedName>
</protein>
<accession>A0A0F9EQS0</accession>
<feature type="transmembrane region" description="Helical" evidence="3">
    <location>
        <begin position="34"/>
        <end position="55"/>
    </location>
</feature>
<sequence>MRRIEGMTKTVVERGGKAFTLVELPVVSRRKSRAFTLVELLVVVAIIGLLMTILMPSLTRARMMTLRVLCAGNLRGNYTAMTLYLSDNNDVYPCAEDPVSIKPFYWLWMGRGWREPLSRYLGGGVDQNNPSVLYCKGDPALTDKYEATSYAYSMSFYHSPEQIDQMSSTADTYSNAKPSVPQAVQDVTTPAKKILIGEWTSNHPRVPDDGGWWCWLGSRNYLFADGRVEDLPAEDVRPARDELPDPNLTIGGITGRDVD</sequence>
<evidence type="ECO:0008006" key="5">
    <source>
        <dbReference type="Google" id="ProtNLM"/>
    </source>
</evidence>
<dbReference type="AlphaFoldDB" id="A0A0F9EQS0"/>
<dbReference type="PANTHER" id="PTHR30093">
    <property type="entry name" value="GENERAL SECRETION PATHWAY PROTEIN G"/>
    <property type="match status" value="1"/>
</dbReference>
<dbReference type="GO" id="GO:0015628">
    <property type="term" value="P:protein secretion by the type II secretion system"/>
    <property type="evidence" value="ECO:0007669"/>
    <property type="project" value="InterPro"/>
</dbReference>
<dbReference type="InterPro" id="IPR045584">
    <property type="entry name" value="Pilin-like"/>
</dbReference>
<evidence type="ECO:0000256" key="3">
    <source>
        <dbReference type="SAM" id="Phobius"/>
    </source>
</evidence>
<comment type="caution">
    <text evidence="4">The sequence shown here is derived from an EMBL/GenBank/DDBJ whole genome shotgun (WGS) entry which is preliminary data.</text>
</comment>
<dbReference type="NCBIfam" id="TIGR02532">
    <property type="entry name" value="IV_pilin_GFxxxE"/>
    <property type="match status" value="1"/>
</dbReference>
<feature type="region of interest" description="Disordered" evidence="2">
    <location>
        <begin position="239"/>
        <end position="259"/>
    </location>
</feature>
<keyword evidence="3" id="KW-0812">Transmembrane</keyword>